<dbReference type="PANTHER" id="PTHR42748">
    <property type="entry name" value="NITROGEN METABOLITE REPRESSION PROTEIN NMRA FAMILY MEMBER"/>
    <property type="match status" value="1"/>
</dbReference>
<organism evidence="4">
    <name type="scientific">freshwater metagenome</name>
    <dbReference type="NCBI Taxonomy" id="449393"/>
    <lineage>
        <taxon>unclassified sequences</taxon>
        <taxon>metagenomes</taxon>
        <taxon>ecological metagenomes</taxon>
    </lineage>
</organism>
<dbReference type="Gene3D" id="3.40.50.720">
    <property type="entry name" value="NAD(P)-binding Rossmann-like Domain"/>
    <property type="match status" value="1"/>
</dbReference>
<comment type="similarity">
    <text evidence="1">Belongs to the NmrA-type oxidoreductase family.</text>
</comment>
<evidence type="ECO:0000259" key="3">
    <source>
        <dbReference type="Pfam" id="PF05368"/>
    </source>
</evidence>
<reference evidence="4" key="1">
    <citation type="submission" date="2020-05" db="EMBL/GenBank/DDBJ databases">
        <authorList>
            <person name="Chiriac C."/>
            <person name="Salcher M."/>
            <person name="Ghai R."/>
            <person name="Kavagutti S V."/>
        </authorList>
    </citation>
    <scope>NUCLEOTIDE SEQUENCE</scope>
</reference>
<keyword evidence="2" id="KW-0521">NADP</keyword>
<dbReference type="PANTHER" id="PTHR42748:SF7">
    <property type="entry name" value="NMRA LIKE REDOX SENSOR 1-RELATED"/>
    <property type="match status" value="1"/>
</dbReference>
<evidence type="ECO:0000256" key="2">
    <source>
        <dbReference type="ARBA" id="ARBA00022857"/>
    </source>
</evidence>
<dbReference type="EMBL" id="CAFBLS010000325">
    <property type="protein sequence ID" value="CAB4886710.1"/>
    <property type="molecule type" value="Genomic_DNA"/>
</dbReference>
<dbReference type="Pfam" id="PF05368">
    <property type="entry name" value="NmrA"/>
    <property type="match status" value="1"/>
</dbReference>
<evidence type="ECO:0000313" key="4">
    <source>
        <dbReference type="EMBL" id="CAB4886710.1"/>
    </source>
</evidence>
<dbReference type="AlphaFoldDB" id="A0A6J7F0K2"/>
<sequence length="301" mass="31325">MSDTRPVIAVIGATGAQGGAVVRALVDRGAFRVRAITRNPAAYSGPADEVMGADLADTASMAAAFAGAHGVFAMSNFTDADLDEFTQGRHVVEAGAAAGVRHLVWATQPNVEALSGGAFHVPHFTDKARVDDLVRAAGFDSFTFVIPPFYFENFLNVLAPSPLPTGELGWVIPIPADARVIHAASIEDLGAVVAGAFDKPDVVGHGTYLSSAAALMSFDDFAATLRSQGHDLAIAVVAPAVYATFYPGADEMEQMMSYWAAHTYLGPDGDAQIAAAREVSANASTDFATWSAVHMPAGQNA</sequence>
<protein>
    <submittedName>
        <fullName evidence="4">Unannotated protein</fullName>
    </submittedName>
</protein>
<proteinExistence type="inferred from homology"/>
<dbReference type="InterPro" id="IPR036291">
    <property type="entry name" value="NAD(P)-bd_dom_sf"/>
</dbReference>
<evidence type="ECO:0000256" key="1">
    <source>
        <dbReference type="ARBA" id="ARBA00006328"/>
    </source>
</evidence>
<dbReference type="SUPFAM" id="SSF51735">
    <property type="entry name" value="NAD(P)-binding Rossmann-fold domains"/>
    <property type="match status" value="1"/>
</dbReference>
<dbReference type="GO" id="GO:0005634">
    <property type="term" value="C:nucleus"/>
    <property type="evidence" value="ECO:0007669"/>
    <property type="project" value="TreeGrafter"/>
</dbReference>
<name>A0A6J7F0K2_9ZZZZ</name>
<accession>A0A6J7F0K2</accession>
<dbReference type="InterPro" id="IPR008030">
    <property type="entry name" value="NmrA-like"/>
</dbReference>
<dbReference type="InterPro" id="IPR051164">
    <property type="entry name" value="NmrA-like_oxidored"/>
</dbReference>
<dbReference type="Gene3D" id="3.90.25.10">
    <property type="entry name" value="UDP-galactose 4-epimerase, domain 1"/>
    <property type="match status" value="1"/>
</dbReference>
<feature type="domain" description="NmrA-like" evidence="3">
    <location>
        <begin position="7"/>
        <end position="275"/>
    </location>
</feature>
<gene>
    <name evidence="4" type="ORF">UFOPK3402_01953</name>
</gene>